<organism evidence="1 2">
    <name type="scientific">Durusdinium trenchii</name>
    <dbReference type="NCBI Taxonomy" id="1381693"/>
    <lineage>
        <taxon>Eukaryota</taxon>
        <taxon>Sar</taxon>
        <taxon>Alveolata</taxon>
        <taxon>Dinophyceae</taxon>
        <taxon>Suessiales</taxon>
        <taxon>Symbiodiniaceae</taxon>
        <taxon>Durusdinium</taxon>
    </lineage>
</organism>
<dbReference type="Proteomes" id="UP001642484">
    <property type="component" value="Unassembled WGS sequence"/>
</dbReference>
<name>A0ABP0QJB6_9DINO</name>
<comment type="caution">
    <text evidence="1">The sequence shown here is derived from an EMBL/GenBank/DDBJ whole genome shotgun (WGS) entry which is preliminary data.</text>
</comment>
<dbReference type="EMBL" id="CAXAMN010024628">
    <property type="protein sequence ID" value="CAK9088318.1"/>
    <property type="molecule type" value="Genomic_DNA"/>
</dbReference>
<dbReference type="PROSITE" id="PS00018">
    <property type="entry name" value="EF_HAND_1"/>
    <property type="match status" value="2"/>
</dbReference>
<evidence type="ECO:0000313" key="2">
    <source>
        <dbReference type="Proteomes" id="UP001642484"/>
    </source>
</evidence>
<sequence length="3562" mass="378818">MTCRITGLVGMHLSSLDRYLIMETCGQIFSPALVEELETLGPPELDGAASGVVISKQLQLPGGQYRLCWCSGEHFSCSSQESFRIDVGDLTVIGIAPLAQHRTCLSGRSCFLKEITGTGLSSDDVLFALETCGQDNASLARFPLSGKTSLEEQTSKGTSHTFGHFERISAAGGIYRLCWCHRMDVDVSDGVCAPRDAVIDIGSLTLIGPTSSHAHRTCISGATCSFPDFHQEEDGVDSTELFVMETCGVVESLVLGFGTEATSRFSDLQVISAAGGRYQLCWCGEVASRSSDCIAADAEVTFGHVTLIGLSPLTQDRTCVSGQTCSFELSAFAGDWDDSSSVDVLGSRVLILETCGLASLQEGLQANSWPLDGASTSGARATQIFQSNALMPAGNFRICWCSAWSSPCASASDFAMDVGQLTLIGPFPSWQDATCVEALRGNVQRAQVSGQRCVGELRGVGLSAVLDSDDTLVVMDTCGFDGQRRQMQLQRTPQVALAPSHVQWQLDGWLLGGTYRLCWCGHGLGCSNSDFLDVGALTMIGPSPDQHRTCNSGEICSFQQLTGHALQAADLVALMDTCGVSMGHRFPELGQFLSSHGHESLGPTSLSAAGGRYRLCWCSSLYLSSCSTMEGFNVDAGELLVLGPRPLTKDMTCVSGQSCTLLDLTSSEMLPSSTISGIAALNTCGVPDPEHQASHAFPLLRPSDSSGTRLTWDVQVPGQYRLCWCSSEDSEGCRVIESFQVDIGALTVLGPYPLQVTCMSGQLCMAEIFGLGLKDDDDIFVLDTCSETETEKPGFLHSKLHKAEGFLPEAPEAPVVWELLTWNTITALGGEYRLCWCPRSSACIESGADRWNFGSLTVIGPSGQKTQHTCVSGQTCELDAIPGQYLAKVSKVTILETCGVVSVDHSYEERWNWTGRLVAPETLVGAGGMIVWDEKLKGPGGHGLSGSDAILLLETCGVETSIDRFTFGGADVSSSGARSSWERQIVAGPTFLANEPESRNHSAERRILEWEFISSAGGEYRLCWYSALCEGASEGSASCYSSGNGRGSLVDLVDFGRLQLLGPASLSLERTCMSGQSCHLGTITGLGLSDADRILVMETCGASSTIPNLPADGVILLTTRYSNWSASPSGLAMLNTAPWTDPVTAAAGRYRMCWCSSLGDCETGDDVPRVVDIGLFMLIGPTPLSQDRTCFSGQLCNFEVNGIGMDLGSSLLMLLHTCGSTSLVTDFETGHELSPFSLNQTHFEVRLLRKSAVEIPSGGYRLCWCAGEPFGCTSSIDFKTDIGSLHVVGPVRMQERTCISGQTCTIRDIMGVQLGDAISLLDTCGEESVIPRFPSFGHVQRNAGTATVSFPVVSAAGGSYQLCWCPKDFHCEVAEDFRVPLGQLLLLGPSPLTQARTCVSGSTCSVEPLEGSDVVYILETCGVSRSAQEEGALQWTVDVGEMFIIGPFSLRSQHRTCVTGKSCTVAGISGTLSAADHLLVFETCSESLVSGFSNPVSVATEGWLTVTWPNVTALPGQYRLCWCAEDPVLQLANASACNLLSSFRIDIGELSMTGVYGQDRGFLSTSCGALEEFHTDFGQLSIIGPTTPVQQTCVSGHTCIIDAPTGYLLSASDSFQVLETCGVPGFIPGFPSVPEVVSTRGSLSLAWDSTTITAYGGQYRICWCASGMTCSQAEAFQVDAGQLVLIGPRPLIQGRTCVGMPCNITGLSGIHLASTDLVMLLDTCGLPAFRSDPGGFSGTAVAVTFSGQGAQIEASSSSPSDHLKGGFYRLCWCAGGIATDPCASHANFQTDFGEVYVVGSSPFDQHRTCVSGQTCAWSGINLLPGSLTGQQLILLDTCALNGARALLPNGAIVPHVQIEESVGLAQLQASWGSDRLSGAGGTYRACWCDSNCPIAEGHFFLDVATISILGPNPLLQFDFMDTDFEVLTISGGEYRLCWCAAGFECSGADDFVIDVGTFTVVGIQCFEAGCVADRTCVSGQPCNVDGIQGVHLGPLDTIAILDTCGTATIPHLTGHWNDAPHAVRSVAWNTDYLTVGGGIYKLCWCAGLLECSQSEHFRVEAGSLTVVGPAPKEQHRTCIGGQQCVIEGFVVESPTTTDLAMVLQTCGSVGGSISSTVATLGASGSRVDFGNAFASASGGTYRSNTTAWSTVERSWCTRGEDFRVDVGTFTVIGPETSQRFTCLAGMPCELLVLGVGLASSDEYMILETCGINSRIKDHRIVRTCVSGERCRLPEMESQDLEGSELVILDTCGVASQVLHLPALSFDLGANGSLGSIGLGSITAAGGEYRICWCGSMGVSVTNSCQDAEHFRIDVGTLMLLGPALQQDRTCVSGQTCSMYITGHGLQSRPGSFAVLETCGVGVEWNPFAGRSVLSSATSPVDASTLRWTASSRLMLPGGDYRLCWCPYISNNSDAESVCLAEDFATDVGRFELIGLSPLQQDRTCISGQRCSFQFQGNHLSENDTLLVAETCGTVEVMRRFAENAGMAQSVTRSGAHVSFGPVTAAGGQFQLCWCSGSLGKVCNEDFSMTDRTCISGNTCTLENLTFHLSTPGDTLLVLETCGVSHLPQGLPQGPFLTSSFLSTYSVGFQDVDGDGLTYCGGDICYQDPAKIYPEICGCGVPDVDTDNDGTLDCLDWCPFDSNKTMPGHCGCGTSEDDTDGDGVLDCEDRCPLDPSKTNPELCGCGVSDVDSDIDGTPDCYDNCPSQPDSIAGVCQCALAFADDDGDGTANCNDLCPLDPLKLAPGPGGCGTPNTDTDGDGTVDYLDFCENDAGKVLPGECGCNVPDTDSDGDGVPDCVDACPLDGGKNLSGICGCGTSDEDADGNYKDHRPVRPSHVDTVEAVEADCLPFCPPELDTETVFLSRAGLGSTRLSVAGGQYRLCWCAGKELQVNDTNSTNASRYSSCSFPSEYQVDLGGLLILGVAPLQQSWTCVTGLSCIMRDITGYGLSSVDSYAILDTCGVASKPYVAEFSSLDAFRNSSSEAVAASNERWLSENEIVYGGQYRLCWCADWTYHNSTYSHCHQGRDYRVDFGTLQMLGPKFSSVGWTCVSGQTCVAAIETTFSLMNSSLQELDFLVMIHEETCGSEEALFQLARPITPLETGGTTLRAQWDEALLVAGLCWCAARNNSCILDHFRVDLGLYRLCWCSSGYHCSIGEHFRTDFGTLTIVGPSLTQDRTCIAGMTCRTAEDYRVDVGGLFLIGATPIYNGFTCISGLRCELDEDFLIILDTCGAGKAIGPAPKLLGNNSEHASWDVEEMLVLPGGSYKLCWCSAFAEPSGSCVSAEDFLIEVGDLQVLGPALVPQDRTCVSGLTCLFSLSMYGTLAADSLALMDTCGVSLDNLLETFSPSVSVTSFPGNGFNAWSAEVKIGSWAAPGVGMEDYSFDRLLAIPSSGLCGNLEEERYGFSFQNGSQVFKEPGGTYRICWCAGAGDFCMEHPVQVGSLTILGPQPLEQYRTCISGYSCEMDRIQGNMMDEIQGSILIMETCGVITHSFQVPHFDQNLTIKPTLGGGYYRLCWCGDELALANTSSTTVLNTSLTGCQWPDDFLLDVGGSQHFKLHLD</sequence>
<dbReference type="InterPro" id="IPR028974">
    <property type="entry name" value="TSP_type-3_rpt"/>
</dbReference>
<dbReference type="SUPFAM" id="SSF103647">
    <property type="entry name" value="TSP type-3 repeat"/>
    <property type="match status" value="2"/>
</dbReference>
<evidence type="ECO:0000313" key="1">
    <source>
        <dbReference type="EMBL" id="CAK9088318.1"/>
    </source>
</evidence>
<accession>A0ABP0QJB6</accession>
<gene>
    <name evidence="1" type="ORF">CCMP2556_LOCUS42609</name>
</gene>
<dbReference type="InterPro" id="IPR018247">
    <property type="entry name" value="EF_Hand_1_Ca_BS"/>
</dbReference>
<keyword evidence="2" id="KW-1185">Reference proteome</keyword>
<reference evidence="1 2" key="1">
    <citation type="submission" date="2024-02" db="EMBL/GenBank/DDBJ databases">
        <authorList>
            <person name="Chen Y."/>
            <person name="Shah S."/>
            <person name="Dougan E. K."/>
            <person name="Thang M."/>
            <person name="Chan C."/>
        </authorList>
    </citation>
    <scope>NUCLEOTIDE SEQUENCE [LARGE SCALE GENOMIC DNA]</scope>
</reference>
<protein>
    <submittedName>
        <fullName evidence="1">Uncharacterized protein</fullName>
    </submittedName>
</protein>
<proteinExistence type="predicted"/>